<reference evidence="1 3" key="1">
    <citation type="submission" date="2020-01" db="EMBL/GenBank/DDBJ databases">
        <authorList>
            <consortium name="DOE Joint Genome Institute"/>
            <person name="Haridas S."/>
            <person name="Albert R."/>
            <person name="Binder M."/>
            <person name="Bloem J."/>
            <person name="Labutti K."/>
            <person name="Salamov A."/>
            <person name="Andreopoulos B."/>
            <person name="Baker S.E."/>
            <person name="Barry K."/>
            <person name="Bills G."/>
            <person name="Bluhm B.H."/>
            <person name="Cannon C."/>
            <person name="Castanera R."/>
            <person name="Culley D.E."/>
            <person name="Daum C."/>
            <person name="Ezra D."/>
            <person name="Gonzalez J.B."/>
            <person name="Henrissat B."/>
            <person name="Kuo A."/>
            <person name="Liang C."/>
            <person name="Lipzen A."/>
            <person name="Lutzoni F."/>
            <person name="Magnuson J."/>
            <person name="Mondo S."/>
            <person name="Nolan M."/>
            <person name="Ohm R."/>
            <person name="Pangilinan J."/>
            <person name="Park H.-J."/>
            <person name="Ramirez L."/>
            <person name="Alfaro M."/>
            <person name="Sun H."/>
            <person name="Tritt A."/>
            <person name="Yoshinaga Y."/>
            <person name="Zwiers L.-H."/>
            <person name="Turgeon B.G."/>
            <person name="Goodwin S.B."/>
            <person name="Spatafora J.W."/>
            <person name="Crous P.W."/>
            <person name="Grigoriev I.V."/>
        </authorList>
    </citation>
    <scope>NUCLEOTIDE SEQUENCE</scope>
    <source>
        <strain evidence="1 3">CBS 781.70</strain>
    </source>
</reference>
<keyword evidence="2" id="KW-1185">Reference proteome</keyword>
<evidence type="ECO:0000313" key="3">
    <source>
        <dbReference type="RefSeq" id="XP_033533222.1"/>
    </source>
</evidence>
<protein>
    <submittedName>
        <fullName evidence="1 3">Uncharacterized protein</fullName>
    </submittedName>
</protein>
<organism evidence="1">
    <name type="scientific">Eremomyces bilateralis CBS 781.70</name>
    <dbReference type="NCBI Taxonomy" id="1392243"/>
    <lineage>
        <taxon>Eukaryota</taxon>
        <taxon>Fungi</taxon>
        <taxon>Dikarya</taxon>
        <taxon>Ascomycota</taxon>
        <taxon>Pezizomycotina</taxon>
        <taxon>Dothideomycetes</taxon>
        <taxon>Dothideomycetes incertae sedis</taxon>
        <taxon>Eremomycetales</taxon>
        <taxon>Eremomycetaceae</taxon>
        <taxon>Eremomyces</taxon>
    </lineage>
</organism>
<dbReference type="EMBL" id="ML975161">
    <property type="protein sequence ID" value="KAF1811591.1"/>
    <property type="molecule type" value="Genomic_DNA"/>
</dbReference>
<accession>A0A6G1G0Y8</accession>
<evidence type="ECO:0000313" key="1">
    <source>
        <dbReference type="EMBL" id="KAF1811591.1"/>
    </source>
</evidence>
<name>A0A6G1G0Y8_9PEZI</name>
<dbReference type="GeneID" id="54421919"/>
<sequence>MIENLSPVFKTALPCALRSSPRKSLSPQGGRNTLLAVALSSPARVMTDYFGRSIADTESQERRIQLNAYLKDQLSQLKRPDVRALLDSRRAAALHGASPVISSFCHPERPPAKELVSNVRMLMPSPGTVKSILKPSGTFARKAAARVARVADASAVDVITDMMEKLTIQDSPLVPRRASRVRWADLASKEKRLVQQRLITNWQTKVDVVPWEVSQLGLIRQTKIEEERGAEIAAVSCGFVDGKCVAGTPDVDLVRENKPQVKSSRVLRHVLLRETSARRWHSHRPPTFFEKIRPWCIGAAAVVAVVSAFTLL</sequence>
<dbReference type="RefSeq" id="XP_033533222.1">
    <property type="nucleotide sequence ID" value="XM_033681349.1"/>
</dbReference>
<evidence type="ECO:0000313" key="2">
    <source>
        <dbReference type="Proteomes" id="UP000504638"/>
    </source>
</evidence>
<reference evidence="3" key="3">
    <citation type="submission" date="2025-04" db="UniProtKB">
        <authorList>
            <consortium name="RefSeq"/>
        </authorList>
    </citation>
    <scope>IDENTIFICATION</scope>
    <source>
        <strain evidence="3">CBS 781.70</strain>
    </source>
</reference>
<dbReference type="AlphaFoldDB" id="A0A6G1G0Y8"/>
<dbReference type="Proteomes" id="UP000504638">
    <property type="component" value="Unplaced"/>
</dbReference>
<gene>
    <name evidence="1 3" type="ORF">P152DRAFT_474743</name>
</gene>
<proteinExistence type="predicted"/>
<reference evidence="3" key="2">
    <citation type="submission" date="2020-04" db="EMBL/GenBank/DDBJ databases">
        <authorList>
            <consortium name="NCBI Genome Project"/>
        </authorList>
    </citation>
    <scope>NUCLEOTIDE SEQUENCE</scope>
    <source>
        <strain evidence="3">CBS 781.70</strain>
    </source>
</reference>